<reference evidence="2" key="1">
    <citation type="submission" date="2016-10" db="EMBL/GenBank/DDBJ databases">
        <authorList>
            <person name="Varghese N."/>
            <person name="Submissions S."/>
        </authorList>
    </citation>
    <scope>NUCLEOTIDE SEQUENCE [LARGE SCALE GENOMIC DNA]</scope>
    <source>
        <strain evidence="2">DSM 44796</strain>
    </source>
</reference>
<sequence length="141" mass="14629">MSEEVVTSGKVAGGAWDSIFGGGLSAIMDAGRAVAVAVETQQLSVDPQLVDAMIKKLTEMGDALENVAMNAGDLSMDTKLGGGYAEAISQGNRTFGQAAQKTLVDMAKAIESLKTQIEKSRASYQAVDQSSADALKKLDGK</sequence>
<proteinExistence type="predicted"/>
<accession>A0A1G9KUZ5</accession>
<dbReference type="EMBL" id="FNET01000011">
    <property type="protein sequence ID" value="SDL53548.1"/>
    <property type="molecule type" value="Genomic_DNA"/>
</dbReference>
<evidence type="ECO:0000313" key="1">
    <source>
        <dbReference type="EMBL" id="SDL53548.1"/>
    </source>
</evidence>
<protein>
    <submittedName>
        <fullName evidence="1">Excreted virulence factor EspC, type VII ESX diderm</fullName>
    </submittedName>
</protein>
<dbReference type="InterPro" id="IPR022536">
    <property type="entry name" value="EspC"/>
</dbReference>
<dbReference type="GO" id="GO:0009306">
    <property type="term" value="P:protein secretion"/>
    <property type="evidence" value="ECO:0007669"/>
    <property type="project" value="InterPro"/>
</dbReference>
<name>A0A1G9KUZ5_9PSEU</name>
<gene>
    <name evidence="1" type="ORF">SAMN04488074_111249</name>
</gene>
<evidence type="ECO:0000313" key="2">
    <source>
        <dbReference type="Proteomes" id="UP000199682"/>
    </source>
</evidence>
<dbReference type="Proteomes" id="UP000199682">
    <property type="component" value="Unassembled WGS sequence"/>
</dbReference>
<dbReference type="AlphaFoldDB" id="A0A1G9KUZ5"/>
<dbReference type="Pfam" id="PF10824">
    <property type="entry name" value="T7SS_ESX_EspC"/>
    <property type="match status" value="1"/>
</dbReference>
<dbReference type="RefSeq" id="WP_176929776.1">
    <property type="nucleotide sequence ID" value="NZ_FNET01000011.1"/>
</dbReference>
<organism evidence="1 2">
    <name type="scientific">Lentzea albidocapillata subsp. violacea</name>
    <dbReference type="NCBI Taxonomy" id="128104"/>
    <lineage>
        <taxon>Bacteria</taxon>
        <taxon>Bacillati</taxon>
        <taxon>Actinomycetota</taxon>
        <taxon>Actinomycetes</taxon>
        <taxon>Pseudonocardiales</taxon>
        <taxon>Pseudonocardiaceae</taxon>
        <taxon>Lentzea</taxon>
    </lineage>
</organism>